<comment type="function">
    <text evidence="1">Specifically methylates the cytosine at position 967 (m5C967) of 16S rRNA.</text>
</comment>
<dbReference type="InterPro" id="IPR054728">
    <property type="entry name" value="RsmB-like_ferredoxin"/>
</dbReference>
<dbReference type="GO" id="GO:0009383">
    <property type="term" value="F:rRNA (cytosine-C5-)-methyltransferase activity"/>
    <property type="evidence" value="ECO:0007669"/>
    <property type="project" value="TreeGrafter"/>
</dbReference>
<dbReference type="GO" id="GO:0070475">
    <property type="term" value="P:rRNA base methylation"/>
    <property type="evidence" value="ECO:0007669"/>
    <property type="project" value="TreeGrafter"/>
</dbReference>
<dbReference type="SUPFAM" id="SSF53335">
    <property type="entry name" value="S-adenosyl-L-methionine-dependent methyltransferases"/>
    <property type="match status" value="1"/>
</dbReference>
<feature type="active site" description="Nucleophile" evidence="14">
    <location>
        <position position="372"/>
    </location>
</feature>
<name>A0A423PG49_9GAMM</name>
<proteinExistence type="inferred from homology"/>
<keyword evidence="17" id="KW-1185">Reference proteome</keyword>
<evidence type="ECO:0000313" key="16">
    <source>
        <dbReference type="EMBL" id="ROO24629.1"/>
    </source>
</evidence>
<evidence type="ECO:0000256" key="4">
    <source>
        <dbReference type="ARBA" id="ARBA00012140"/>
    </source>
</evidence>
<dbReference type="FunFam" id="3.40.50.150:FF:000022">
    <property type="entry name" value="Ribosomal RNA small subunit methyltransferase B"/>
    <property type="match status" value="1"/>
</dbReference>
<dbReference type="InterPro" id="IPR018314">
    <property type="entry name" value="RsmB/NOL1/NOP2-like_CS"/>
</dbReference>
<dbReference type="Proteomes" id="UP000283993">
    <property type="component" value="Unassembled WGS sequence"/>
</dbReference>
<organism evidence="16 17">
    <name type="scientific">Salinisphaera orenii MK-B5</name>
    <dbReference type="NCBI Taxonomy" id="856730"/>
    <lineage>
        <taxon>Bacteria</taxon>
        <taxon>Pseudomonadati</taxon>
        <taxon>Pseudomonadota</taxon>
        <taxon>Gammaproteobacteria</taxon>
        <taxon>Salinisphaerales</taxon>
        <taxon>Salinisphaeraceae</taxon>
        <taxon>Salinisphaera</taxon>
    </lineage>
</organism>
<dbReference type="SUPFAM" id="SSF48013">
    <property type="entry name" value="NusB-like"/>
    <property type="match status" value="1"/>
</dbReference>
<dbReference type="InterPro" id="IPR023267">
    <property type="entry name" value="RCMT"/>
</dbReference>
<comment type="caution">
    <text evidence="16">The sequence shown here is derived from an EMBL/GenBank/DDBJ whole genome shotgun (WGS) entry which is preliminary data.</text>
</comment>
<keyword evidence="9 14" id="KW-0949">S-adenosyl-L-methionine</keyword>
<dbReference type="NCBIfam" id="TIGR00563">
    <property type="entry name" value="rsmB"/>
    <property type="match status" value="1"/>
</dbReference>
<keyword evidence="6" id="KW-0698">rRNA processing</keyword>
<evidence type="ECO:0000256" key="2">
    <source>
        <dbReference type="ARBA" id="ARBA00004496"/>
    </source>
</evidence>
<dbReference type="PANTHER" id="PTHR22807">
    <property type="entry name" value="NOP2 YEAST -RELATED NOL1/NOP2/FMU SUN DOMAIN-CONTAINING"/>
    <property type="match status" value="1"/>
</dbReference>
<dbReference type="PANTHER" id="PTHR22807:SF61">
    <property type="entry name" value="NOL1_NOP2_SUN FAMILY PROTEIN _ ANTITERMINATION NUSB DOMAIN-CONTAINING PROTEIN"/>
    <property type="match status" value="1"/>
</dbReference>
<dbReference type="EMBL" id="AYKH01000041">
    <property type="protein sequence ID" value="ROO24629.1"/>
    <property type="molecule type" value="Genomic_DNA"/>
</dbReference>
<dbReference type="Gene3D" id="1.10.940.10">
    <property type="entry name" value="NusB-like"/>
    <property type="match status" value="1"/>
</dbReference>
<accession>A0A423PG49</accession>
<comment type="subcellular location">
    <subcellularLocation>
        <location evidence="2">Cytoplasm</location>
    </subcellularLocation>
</comment>
<protein>
    <recommendedName>
        <fullName evidence="4">16S rRNA (cytosine(967)-C(5))-methyltransferase</fullName>
        <ecNumber evidence="4">2.1.1.176</ecNumber>
    </recommendedName>
    <alternativeName>
        <fullName evidence="11">16S rRNA m5C967 methyltransferase</fullName>
    </alternativeName>
    <alternativeName>
        <fullName evidence="12">rRNA (cytosine-C(5)-)-methyltransferase RsmB</fullName>
    </alternativeName>
</protein>
<dbReference type="CDD" id="cd02440">
    <property type="entry name" value="AdoMet_MTases"/>
    <property type="match status" value="1"/>
</dbReference>
<dbReference type="NCBIfam" id="NF008149">
    <property type="entry name" value="PRK10901.1"/>
    <property type="match status" value="1"/>
</dbReference>
<dbReference type="Pfam" id="PF01189">
    <property type="entry name" value="Methyltr_RsmB-F"/>
    <property type="match status" value="1"/>
</dbReference>
<dbReference type="PROSITE" id="PS51686">
    <property type="entry name" value="SAM_MT_RSMB_NOP"/>
    <property type="match status" value="1"/>
</dbReference>
<dbReference type="PROSITE" id="PS01153">
    <property type="entry name" value="NOL1_NOP2_SUN"/>
    <property type="match status" value="1"/>
</dbReference>
<comment type="similarity">
    <text evidence="3 14">Belongs to the class I-like SAM-binding methyltransferase superfamily. RsmB/NOP family.</text>
</comment>
<evidence type="ECO:0000256" key="10">
    <source>
        <dbReference type="ARBA" id="ARBA00022884"/>
    </source>
</evidence>
<feature type="binding site" evidence="14">
    <location>
        <position position="274"/>
    </location>
    <ligand>
        <name>S-adenosyl-L-methionine</name>
        <dbReference type="ChEBI" id="CHEBI:59789"/>
    </ligand>
</feature>
<dbReference type="AlphaFoldDB" id="A0A423PG49"/>
<dbReference type="GO" id="GO:0005829">
    <property type="term" value="C:cytosol"/>
    <property type="evidence" value="ECO:0007669"/>
    <property type="project" value="TreeGrafter"/>
</dbReference>
<feature type="domain" description="SAM-dependent MTase RsmB/NOP-type" evidence="15">
    <location>
        <begin position="162"/>
        <end position="430"/>
    </location>
</feature>
<sequence>MSDAAAGSAPRAAAARAVSAVIDGGRSLDAALAEAVVALSAADRGLAAAMAFGTLREHRRLAALIAPRLKRRPQPLLHALLLVGVHQLEAMRVPPHAAVHASVAATRALGLSKARGLVNAVLRGFQRDGAPAVGDAPGLRYSHPDWLVDAIRADWPQAWTSVLAANNAQAPMHLRVNARRIDREAYRAVLAEAGFEAVPTPHAPDGLTLDTPVAVAELPGFAAGDVSIQDGAAQLAADLVDPVDGERVLDACAAPGNKTAHLLERAAADVLALDVDGERVATLEATLTRLGLAARTRTADARAVDSWWDGRAFDAILLDAPCSGTGVIRRHPDIKWLRRPTDIAAAAERQGALLDALWPTLAPGGRLVYATCSILAAEGADPVAAFIARQPDAHERPIAADWGEPAAAGRRLAPGAHGFDGFYYAVLERRPD</sequence>
<feature type="binding site" evidence="14">
    <location>
        <position position="300"/>
    </location>
    <ligand>
        <name>S-adenosyl-L-methionine</name>
        <dbReference type="ChEBI" id="CHEBI:59789"/>
    </ligand>
</feature>
<evidence type="ECO:0000259" key="15">
    <source>
        <dbReference type="PROSITE" id="PS51686"/>
    </source>
</evidence>
<dbReference type="InterPro" id="IPR004573">
    <property type="entry name" value="rRNA_ssu_MeTfrase_B"/>
</dbReference>
<evidence type="ECO:0000256" key="1">
    <source>
        <dbReference type="ARBA" id="ARBA00002724"/>
    </source>
</evidence>
<comment type="catalytic activity">
    <reaction evidence="13">
        <text>cytidine(967) in 16S rRNA + S-adenosyl-L-methionine = 5-methylcytidine(967) in 16S rRNA + S-adenosyl-L-homocysteine + H(+)</text>
        <dbReference type="Rhea" id="RHEA:42748"/>
        <dbReference type="Rhea" id="RHEA-COMP:10219"/>
        <dbReference type="Rhea" id="RHEA-COMP:10220"/>
        <dbReference type="ChEBI" id="CHEBI:15378"/>
        <dbReference type="ChEBI" id="CHEBI:57856"/>
        <dbReference type="ChEBI" id="CHEBI:59789"/>
        <dbReference type="ChEBI" id="CHEBI:74483"/>
        <dbReference type="ChEBI" id="CHEBI:82748"/>
        <dbReference type="EC" id="2.1.1.176"/>
    </reaction>
</comment>
<evidence type="ECO:0000256" key="7">
    <source>
        <dbReference type="ARBA" id="ARBA00022603"/>
    </source>
</evidence>
<dbReference type="Pfam" id="PF01029">
    <property type="entry name" value="NusB"/>
    <property type="match status" value="1"/>
</dbReference>
<keyword evidence="10 14" id="KW-0694">RNA-binding</keyword>
<dbReference type="Gene3D" id="1.10.287.730">
    <property type="entry name" value="Helix hairpin bin"/>
    <property type="match status" value="1"/>
</dbReference>
<dbReference type="GO" id="GO:0006355">
    <property type="term" value="P:regulation of DNA-templated transcription"/>
    <property type="evidence" value="ECO:0007669"/>
    <property type="project" value="InterPro"/>
</dbReference>
<evidence type="ECO:0000256" key="9">
    <source>
        <dbReference type="ARBA" id="ARBA00022691"/>
    </source>
</evidence>
<evidence type="ECO:0000256" key="3">
    <source>
        <dbReference type="ARBA" id="ARBA00007494"/>
    </source>
</evidence>
<dbReference type="EC" id="2.1.1.176" evidence="4"/>
<dbReference type="InterPro" id="IPR001678">
    <property type="entry name" value="MeTrfase_RsmB-F_NOP2_dom"/>
</dbReference>
<keyword evidence="7 14" id="KW-0489">Methyltransferase</keyword>
<dbReference type="Gene3D" id="3.40.50.150">
    <property type="entry name" value="Vaccinia Virus protein VP39"/>
    <property type="match status" value="1"/>
</dbReference>
<dbReference type="InterPro" id="IPR029063">
    <property type="entry name" value="SAM-dependent_MTases_sf"/>
</dbReference>
<dbReference type="Pfam" id="PF22458">
    <property type="entry name" value="RsmF-B_ferredox"/>
    <property type="match status" value="1"/>
</dbReference>
<dbReference type="PRINTS" id="PR02008">
    <property type="entry name" value="RCMTFAMILY"/>
</dbReference>
<reference evidence="16 17" key="1">
    <citation type="submission" date="2013-10" db="EMBL/GenBank/DDBJ databases">
        <title>Salinisphaera orenii MK-B5 Genome Sequencing.</title>
        <authorList>
            <person name="Lai Q."/>
            <person name="Li C."/>
            <person name="Shao Z."/>
        </authorList>
    </citation>
    <scope>NUCLEOTIDE SEQUENCE [LARGE SCALE GENOMIC DNA]</scope>
    <source>
        <strain evidence="16 17">MK-B5</strain>
    </source>
</reference>
<dbReference type="InterPro" id="IPR035926">
    <property type="entry name" value="NusB-like_sf"/>
</dbReference>
<evidence type="ECO:0000256" key="12">
    <source>
        <dbReference type="ARBA" id="ARBA00031088"/>
    </source>
</evidence>
<evidence type="ECO:0000256" key="8">
    <source>
        <dbReference type="ARBA" id="ARBA00022679"/>
    </source>
</evidence>
<dbReference type="InterPro" id="IPR049560">
    <property type="entry name" value="MeTrfase_RsmB-F_NOP2_cat"/>
</dbReference>
<evidence type="ECO:0000256" key="6">
    <source>
        <dbReference type="ARBA" id="ARBA00022552"/>
    </source>
</evidence>
<evidence type="ECO:0000256" key="14">
    <source>
        <dbReference type="PROSITE-ProRule" id="PRU01023"/>
    </source>
</evidence>
<gene>
    <name evidence="16" type="ORF">SAOR_13890</name>
</gene>
<dbReference type="Gene3D" id="3.30.70.1170">
    <property type="entry name" value="Sun protein, domain 3"/>
    <property type="match status" value="1"/>
</dbReference>
<evidence type="ECO:0000256" key="11">
    <source>
        <dbReference type="ARBA" id="ARBA00030399"/>
    </source>
</evidence>
<evidence type="ECO:0000256" key="13">
    <source>
        <dbReference type="ARBA" id="ARBA00047283"/>
    </source>
</evidence>
<evidence type="ECO:0000256" key="5">
    <source>
        <dbReference type="ARBA" id="ARBA00022490"/>
    </source>
</evidence>
<dbReference type="InterPro" id="IPR006027">
    <property type="entry name" value="NusB_RsmB_TIM44"/>
</dbReference>
<feature type="binding site" evidence="14">
    <location>
        <begin position="252"/>
        <end position="258"/>
    </location>
    <ligand>
        <name>S-adenosyl-L-methionine</name>
        <dbReference type="ChEBI" id="CHEBI:59789"/>
    </ligand>
</feature>
<dbReference type="RefSeq" id="WP_221180005.1">
    <property type="nucleotide sequence ID" value="NZ_AYKH01000041.1"/>
</dbReference>
<feature type="binding site" evidence="14">
    <location>
        <position position="319"/>
    </location>
    <ligand>
        <name>S-adenosyl-L-methionine</name>
        <dbReference type="ChEBI" id="CHEBI:59789"/>
    </ligand>
</feature>
<dbReference type="GO" id="GO:0003723">
    <property type="term" value="F:RNA binding"/>
    <property type="evidence" value="ECO:0007669"/>
    <property type="project" value="UniProtKB-UniRule"/>
</dbReference>
<evidence type="ECO:0000313" key="17">
    <source>
        <dbReference type="Proteomes" id="UP000283993"/>
    </source>
</evidence>
<keyword evidence="8 14" id="KW-0808">Transferase</keyword>
<keyword evidence="5" id="KW-0963">Cytoplasm</keyword>